<protein>
    <submittedName>
        <fullName evidence="1">Uncharacterized protein</fullName>
    </submittedName>
</protein>
<proteinExistence type="predicted"/>
<dbReference type="VEuPathDB" id="FungiDB:ASPNIDRAFT2_38908"/>
<evidence type="ECO:0000313" key="1">
    <source>
        <dbReference type="EMBL" id="EHA19489.1"/>
    </source>
</evidence>
<evidence type="ECO:0000313" key="2">
    <source>
        <dbReference type="Proteomes" id="UP000009038"/>
    </source>
</evidence>
<dbReference type="Proteomes" id="UP000009038">
    <property type="component" value="Unassembled WGS sequence"/>
</dbReference>
<comment type="caution">
    <text evidence="1">The sequence shown here is derived from an EMBL/GenBank/DDBJ whole genome shotgun (WGS) entry which is preliminary data.</text>
</comment>
<organism evidence="1 2">
    <name type="scientific">Aspergillus niger (strain ATCC 1015 / CBS 113.46 / FGSC A1144 / LSHB Ac4 / NCTC 3858a / NRRL 328 / USDA 3528.7)</name>
    <dbReference type="NCBI Taxonomy" id="380704"/>
    <lineage>
        <taxon>Eukaryota</taxon>
        <taxon>Fungi</taxon>
        <taxon>Dikarya</taxon>
        <taxon>Ascomycota</taxon>
        <taxon>Pezizomycotina</taxon>
        <taxon>Eurotiomycetes</taxon>
        <taxon>Eurotiomycetidae</taxon>
        <taxon>Eurotiales</taxon>
        <taxon>Aspergillaceae</taxon>
        <taxon>Aspergillus</taxon>
        <taxon>Aspergillus subgen. Circumdati</taxon>
    </lineage>
</organism>
<dbReference type="HOGENOM" id="CLU_103813_0_0_1"/>
<name>G3YCG0_ASPNA</name>
<dbReference type="OrthoDB" id="5315444at2759"/>
<dbReference type="AlphaFoldDB" id="G3YCG0"/>
<gene>
    <name evidence="1" type="ORF">ASPNIDRAFT_38908</name>
</gene>
<dbReference type="EMBL" id="ACJE01000019">
    <property type="protein sequence ID" value="EHA19489.1"/>
    <property type="molecule type" value="Genomic_DNA"/>
</dbReference>
<sequence>MQNAQHAQQAANALPYMLGYDQCPAIQAHLTQIAIGQTAYEEVVDHAWLNILAHCFGTENFAVEREAFVDPGNSNDRANVSVSHVRNNVLNKVIVVEAKRPTLTEPTTHKWTSVRRQLQRNMLTIRANATTVQTMYGIAAVGTRVRFFYLPINGNELLPDRRDWCPGAAVFDLSANAARIQGILRLKNFPPCSAGPGWGTLFSACPGAESSGIGLMTYGEAFEVEEAFSGMLQ</sequence>
<accession>G3YCG0</accession>
<reference evidence="1 2" key="1">
    <citation type="journal article" date="2011" name="Genome Res.">
        <title>Comparative genomics of citric-acid-producing Aspergillus niger ATCC 1015 versus enzyme-producing CBS 513.88.</title>
        <authorList>
            <person name="Andersen M.R."/>
            <person name="Salazar M.P."/>
            <person name="Schaap P.J."/>
            <person name="van de Vondervoort P.J."/>
            <person name="Culley D."/>
            <person name="Thykaer J."/>
            <person name="Frisvad J.C."/>
            <person name="Nielsen K.F."/>
            <person name="Albang R."/>
            <person name="Albermann K."/>
            <person name="Berka R.M."/>
            <person name="Braus G.H."/>
            <person name="Braus-Stromeyer S.A."/>
            <person name="Corrochano L.M."/>
            <person name="Dai Z."/>
            <person name="van Dijck P.W."/>
            <person name="Hofmann G."/>
            <person name="Lasure L.L."/>
            <person name="Magnuson J.K."/>
            <person name="Menke H."/>
            <person name="Meijer M."/>
            <person name="Meijer S.L."/>
            <person name="Nielsen J.B."/>
            <person name="Nielsen M.L."/>
            <person name="van Ooyen A.J."/>
            <person name="Pel H.J."/>
            <person name="Poulsen L."/>
            <person name="Samson R.A."/>
            <person name="Stam H."/>
            <person name="Tsang A."/>
            <person name="van den Brink J.M."/>
            <person name="Atkins A."/>
            <person name="Aerts A."/>
            <person name="Shapiro H."/>
            <person name="Pangilinan J."/>
            <person name="Salamov A."/>
            <person name="Lou Y."/>
            <person name="Lindquist E."/>
            <person name="Lucas S."/>
            <person name="Grimwood J."/>
            <person name="Grigoriev I.V."/>
            <person name="Kubicek C.P."/>
            <person name="Martinez D."/>
            <person name="van Peij N.N."/>
            <person name="Roubos J.A."/>
            <person name="Nielsen J."/>
            <person name="Baker S.E."/>
        </authorList>
    </citation>
    <scope>NUCLEOTIDE SEQUENCE [LARGE SCALE GENOMIC DNA]</scope>
    <source>
        <strain evidence="2">ATCC 1015 / CBS 113.46 / FGSC A1144 / LSHB Ac4 / NCTC 3858a / NRRL 328 / USDA 3528.7</strain>
    </source>
</reference>
<dbReference type="STRING" id="380704.G3YCG0"/>